<dbReference type="InParanoid" id="A0A3N4LEK1"/>
<accession>A0A3N4LEK1</accession>
<protein>
    <submittedName>
        <fullName evidence="1">Uncharacterized protein</fullName>
    </submittedName>
</protein>
<name>A0A3N4LEK1_9PEZI</name>
<dbReference type="EMBL" id="ML121560">
    <property type="protein sequence ID" value="RPB21320.1"/>
    <property type="molecule type" value="Genomic_DNA"/>
</dbReference>
<evidence type="ECO:0000313" key="2">
    <source>
        <dbReference type="Proteomes" id="UP000267821"/>
    </source>
</evidence>
<keyword evidence="2" id="KW-1185">Reference proteome</keyword>
<organism evidence="1 2">
    <name type="scientific">Terfezia boudieri ATCC MYA-4762</name>
    <dbReference type="NCBI Taxonomy" id="1051890"/>
    <lineage>
        <taxon>Eukaryota</taxon>
        <taxon>Fungi</taxon>
        <taxon>Dikarya</taxon>
        <taxon>Ascomycota</taxon>
        <taxon>Pezizomycotina</taxon>
        <taxon>Pezizomycetes</taxon>
        <taxon>Pezizales</taxon>
        <taxon>Pezizaceae</taxon>
        <taxon>Terfezia</taxon>
    </lineage>
</organism>
<proteinExistence type="predicted"/>
<dbReference type="AlphaFoldDB" id="A0A3N4LEK1"/>
<sequence length="224" mass="24244">MTATTPIPKFTFDIFPPPTCIPCSVATTVTFTPTHFLPTFSLDCSDLIIPATTISVIQPPITSHVISIPVITSEIPHPTSFYPTRTNNLPYHPTSYPAKVEQDLDKEFTLTLLRSSLESTLLDLTQRFARAYNVTFGAAWETIGVTLRDVEVVVEAAVRAEEGKLETGCQTSVSAEDYTSLTITSGPMSTGPNLAVMTSEMKLSEVVIPTTNLKPGVTVDGAMM</sequence>
<reference evidence="1 2" key="1">
    <citation type="journal article" date="2018" name="Nat. Ecol. Evol.">
        <title>Pezizomycetes genomes reveal the molecular basis of ectomycorrhizal truffle lifestyle.</title>
        <authorList>
            <person name="Murat C."/>
            <person name="Payen T."/>
            <person name="Noel B."/>
            <person name="Kuo A."/>
            <person name="Morin E."/>
            <person name="Chen J."/>
            <person name="Kohler A."/>
            <person name="Krizsan K."/>
            <person name="Balestrini R."/>
            <person name="Da Silva C."/>
            <person name="Montanini B."/>
            <person name="Hainaut M."/>
            <person name="Levati E."/>
            <person name="Barry K.W."/>
            <person name="Belfiori B."/>
            <person name="Cichocki N."/>
            <person name="Clum A."/>
            <person name="Dockter R.B."/>
            <person name="Fauchery L."/>
            <person name="Guy J."/>
            <person name="Iotti M."/>
            <person name="Le Tacon F."/>
            <person name="Lindquist E.A."/>
            <person name="Lipzen A."/>
            <person name="Malagnac F."/>
            <person name="Mello A."/>
            <person name="Molinier V."/>
            <person name="Miyauchi S."/>
            <person name="Poulain J."/>
            <person name="Riccioni C."/>
            <person name="Rubini A."/>
            <person name="Sitrit Y."/>
            <person name="Splivallo R."/>
            <person name="Traeger S."/>
            <person name="Wang M."/>
            <person name="Zifcakova L."/>
            <person name="Wipf D."/>
            <person name="Zambonelli A."/>
            <person name="Paolocci F."/>
            <person name="Nowrousian M."/>
            <person name="Ottonello S."/>
            <person name="Baldrian P."/>
            <person name="Spatafora J.W."/>
            <person name="Henrissat B."/>
            <person name="Nagy L.G."/>
            <person name="Aury J.M."/>
            <person name="Wincker P."/>
            <person name="Grigoriev I.V."/>
            <person name="Bonfante P."/>
            <person name="Martin F.M."/>
        </authorList>
    </citation>
    <scope>NUCLEOTIDE SEQUENCE [LARGE SCALE GENOMIC DNA]</scope>
    <source>
        <strain evidence="1 2">ATCC MYA-4762</strain>
    </source>
</reference>
<dbReference type="OrthoDB" id="10350861at2759"/>
<feature type="non-terminal residue" evidence="1">
    <location>
        <position position="224"/>
    </location>
</feature>
<dbReference type="Proteomes" id="UP000267821">
    <property type="component" value="Unassembled WGS sequence"/>
</dbReference>
<gene>
    <name evidence="1" type="ORF">L211DRAFT_840746</name>
</gene>
<evidence type="ECO:0000313" key="1">
    <source>
        <dbReference type="EMBL" id="RPB21320.1"/>
    </source>
</evidence>